<gene>
    <name evidence="1" type="ORF">EVEC_LOCUS3536</name>
</gene>
<evidence type="ECO:0000313" key="1">
    <source>
        <dbReference type="EMBL" id="VDD88393.1"/>
    </source>
</evidence>
<accession>A0A0N4V1J7</accession>
<dbReference type="WBParaSite" id="EVEC_0000382801-mRNA-1">
    <property type="protein sequence ID" value="EVEC_0000382801-mRNA-1"/>
    <property type="gene ID" value="EVEC_0000382801"/>
</dbReference>
<organism evidence="3">
    <name type="scientific">Enterobius vermicularis</name>
    <name type="common">Human pinworm</name>
    <dbReference type="NCBI Taxonomy" id="51028"/>
    <lineage>
        <taxon>Eukaryota</taxon>
        <taxon>Metazoa</taxon>
        <taxon>Ecdysozoa</taxon>
        <taxon>Nematoda</taxon>
        <taxon>Chromadorea</taxon>
        <taxon>Rhabditida</taxon>
        <taxon>Spirurina</taxon>
        <taxon>Oxyuridomorpha</taxon>
        <taxon>Oxyuroidea</taxon>
        <taxon>Oxyuridae</taxon>
        <taxon>Enterobius</taxon>
    </lineage>
</organism>
<evidence type="ECO:0000313" key="3">
    <source>
        <dbReference type="WBParaSite" id="EVEC_0000382801-mRNA-1"/>
    </source>
</evidence>
<sequence>MSDGSANPIRTRVIRRLGPDDRTLTLQRYTQLSVKRLKD</sequence>
<reference evidence="3" key="1">
    <citation type="submission" date="2017-02" db="UniProtKB">
        <authorList>
            <consortium name="WormBaseParasite"/>
        </authorList>
    </citation>
    <scope>IDENTIFICATION</scope>
</reference>
<dbReference type="Proteomes" id="UP000274131">
    <property type="component" value="Unassembled WGS sequence"/>
</dbReference>
<evidence type="ECO:0000313" key="2">
    <source>
        <dbReference type="Proteomes" id="UP000274131"/>
    </source>
</evidence>
<dbReference type="AlphaFoldDB" id="A0A0N4V1J7"/>
<keyword evidence="2" id="KW-1185">Reference proteome</keyword>
<name>A0A0N4V1J7_ENTVE</name>
<protein>
    <submittedName>
        <fullName evidence="3">30S ribosomal protein S18</fullName>
    </submittedName>
</protein>
<proteinExistence type="predicted"/>
<dbReference type="EMBL" id="UXUI01007619">
    <property type="protein sequence ID" value="VDD88393.1"/>
    <property type="molecule type" value="Genomic_DNA"/>
</dbReference>
<reference evidence="1 2" key="2">
    <citation type="submission" date="2018-10" db="EMBL/GenBank/DDBJ databases">
        <authorList>
            <consortium name="Pathogen Informatics"/>
        </authorList>
    </citation>
    <scope>NUCLEOTIDE SEQUENCE [LARGE SCALE GENOMIC DNA]</scope>
</reference>